<dbReference type="Proteomes" id="UP000008148">
    <property type="component" value="Chromosome"/>
</dbReference>
<protein>
    <submittedName>
        <fullName evidence="1">Uncharacterized protein</fullName>
    </submittedName>
</protein>
<evidence type="ECO:0000313" key="2">
    <source>
        <dbReference type="Proteomes" id="UP000008148"/>
    </source>
</evidence>
<reference evidence="1 2" key="1">
    <citation type="submission" date="2007-08" db="EMBL/GenBank/DDBJ databases">
        <authorList>
            <consortium name="The Citrobacter koseri Genome Sequencing Project"/>
            <person name="McClelland M."/>
            <person name="Sanderson E.K."/>
            <person name="Porwollik S."/>
            <person name="Spieth J."/>
            <person name="Clifton W.S."/>
            <person name="Latreille P."/>
            <person name="Courtney L."/>
            <person name="Wang C."/>
            <person name="Pepin K."/>
            <person name="Bhonagiri V."/>
            <person name="Nash W."/>
            <person name="Johnson M."/>
            <person name="Thiruvilangam P."/>
            <person name="Wilson R."/>
        </authorList>
    </citation>
    <scope>NUCLEOTIDE SEQUENCE [LARGE SCALE GENOMIC DNA]</scope>
    <source>
        <strain evidence="2">ATCC BAA-895 / CDC 4225-83 / SGSC4696</strain>
    </source>
</reference>
<dbReference type="KEGG" id="cko:CKO_04875"/>
<organism evidence="1 2">
    <name type="scientific">Citrobacter koseri (strain ATCC BAA-895 / CDC 4225-83 / SGSC4696)</name>
    <dbReference type="NCBI Taxonomy" id="290338"/>
    <lineage>
        <taxon>Bacteria</taxon>
        <taxon>Pseudomonadati</taxon>
        <taxon>Pseudomonadota</taxon>
        <taxon>Gammaproteobacteria</taxon>
        <taxon>Enterobacterales</taxon>
        <taxon>Enterobacteriaceae</taxon>
        <taxon>Citrobacter</taxon>
    </lineage>
</organism>
<name>A8AR06_CITK8</name>
<dbReference type="STRING" id="290338.CKO_04875"/>
<dbReference type="EMBL" id="CP000822">
    <property type="protein sequence ID" value="ABV15919.1"/>
    <property type="molecule type" value="Genomic_DNA"/>
</dbReference>
<dbReference type="HOGENOM" id="CLU_3078175_0_0_6"/>
<proteinExistence type="predicted"/>
<accession>A8AR06</accession>
<sequence length="52" mass="5942">MCPVALRLPGLLDPVGRVRRSRHPAFCFFHIIFTIPSSSYHPADVWLSFICN</sequence>
<evidence type="ECO:0000313" key="1">
    <source>
        <dbReference type="EMBL" id="ABV15919.1"/>
    </source>
</evidence>
<dbReference type="AlphaFoldDB" id="A8AR06"/>
<gene>
    <name evidence="1" type="ordered locus">CKO_04875</name>
</gene>
<keyword evidence="2" id="KW-1185">Reference proteome</keyword>